<accession>A0A1M5A6U0</accession>
<evidence type="ECO:0000313" key="1">
    <source>
        <dbReference type="EMBL" id="SHF25756.1"/>
    </source>
</evidence>
<name>A0A1M5A6U0_MARH1</name>
<dbReference type="RefSeq" id="WP_072865993.1">
    <property type="nucleotide sequence ID" value="NZ_FQUI01000053.1"/>
</dbReference>
<proteinExistence type="predicted"/>
<gene>
    <name evidence="1" type="ORF">SAMN02745164_02111</name>
</gene>
<dbReference type="STRING" id="1122195.SAMN02745164_02111"/>
<dbReference type="EMBL" id="FQUI01000053">
    <property type="protein sequence ID" value="SHF25756.1"/>
    <property type="molecule type" value="Genomic_DNA"/>
</dbReference>
<comment type="caution">
    <text evidence="1">The sequence shown here is derived from an EMBL/GenBank/DDBJ whole genome shotgun (WGS) entry which is preliminary data.</text>
</comment>
<protein>
    <submittedName>
        <fullName evidence="1">Uncharacterized protein</fullName>
    </submittedName>
</protein>
<dbReference type="Proteomes" id="UP000184334">
    <property type="component" value="Unassembled WGS sequence"/>
</dbReference>
<evidence type="ECO:0000313" key="2">
    <source>
        <dbReference type="Proteomes" id="UP000184334"/>
    </source>
</evidence>
<dbReference type="AlphaFoldDB" id="A0A1M5A6U0"/>
<reference evidence="1" key="1">
    <citation type="submission" date="2016-11" db="EMBL/GenBank/DDBJ databases">
        <authorList>
            <person name="Varghese N."/>
            <person name="Submissions S."/>
        </authorList>
    </citation>
    <scope>NUCLEOTIDE SEQUENCE [LARGE SCALE GENOMIC DNA]</scope>
    <source>
        <strain evidence="1">DSM 16785</strain>
    </source>
</reference>
<keyword evidence="2" id="KW-1185">Reference proteome</keyword>
<sequence length="147" mass="17845">MEIIDMDITIYGYAKQIKQIYDNFKSDFKKLFGENEKLPNNEYETMNQKLLEILVNQGIVEMFVFFRAKINNIDERKEKDKINKNTLTKIERKLYEFVFELMINDDGPENFEDKIEEIQEFISEVTKNIYLKDNLKKLLIYLRYMLK</sequence>
<organism evidence="1 2">
    <name type="scientific">Marinitoga hydrogenitolerans (strain DSM 16785 / JCM 12826 / AT1271)</name>
    <dbReference type="NCBI Taxonomy" id="1122195"/>
    <lineage>
        <taxon>Bacteria</taxon>
        <taxon>Thermotogati</taxon>
        <taxon>Thermotogota</taxon>
        <taxon>Thermotogae</taxon>
        <taxon>Petrotogales</taxon>
        <taxon>Petrotogaceae</taxon>
        <taxon>Marinitoga</taxon>
    </lineage>
</organism>